<dbReference type="InterPro" id="IPR032675">
    <property type="entry name" value="LRR_dom_sf"/>
</dbReference>
<dbReference type="Pfam" id="PF23598">
    <property type="entry name" value="LRR_14"/>
    <property type="match status" value="1"/>
</dbReference>
<evidence type="ECO:0000256" key="1">
    <source>
        <dbReference type="ARBA" id="ARBA00022737"/>
    </source>
</evidence>
<keyword evidence="5" id="KW-1185">Reference proteome</keyword>
<evidence type="ECO:0000259" key="3">
    <source>
        <dbReference type="Pfam" id="PF23598"/>
    </source>
</evidence>
<dbReference type="InterPro" id="IPR058922">
    <property type="entry name" value="WHD_DRP"/>
</dbReference>
<dbReference type="Proteomes" id="UP001415857">
    <property type="component" value="Unassembled WGS sequence"/>
</dbReference>
<dbReference type="InterPro" id="IPR055414">
    <property type="entry name" value="LRR_R13L4/SHOC2-like"/>
</dbReference>
<dbReference type="GO" id="GO:0098542">
    <property type="term" value="P:defense response to other organism"/>
    <property type="evidence" value="ECO:0007669"/>
    <property type="project" value="TreeGrafter"/>
</dbReference>
<accession>A0AAP0R426</accession>
<dbReference type="AlphaFoldDB" id="A0AAP0R426"/>
<dbReference type="SUPFAM" id="SSF52058">
    <property type="entry name" value="L domain-like"/>
    <property type="match status" value="1"/>
</dbReference>
<dbReference type="PANTHER" id="PTHR23155">
    <property type="entry name" value="DISEASE RESISTANCE PROTEIN RP"/>
    <property type="match status" value="1"/>
</dbReference>
<evidence type="ECO:0000313" key="5">
    <source>
        <dbReference type="Proteomes" id="UP001415857"/>
    </source>
</evidence>
<sequence length="206" mass="23974">MWVAEGFVNKNSRQTDEEAANHYFTQLVDRSMIQAVTLFARDVVKACKIHDLMRDITTHMIKQEKFGDILEDGKKHIEERQRRLSICDNAQNVPSNMSKLNLRSFLMFRISELSSSALKKIFAELKLVRVLDLQGVPIKHLPKEVGYLIHLRYLDLRGTLIENLPRSLKNLRNLQSFGCQKHKRKKFTSRYQHASTAETSSYDKLL</sequence>
<dbReference type="EMBL" id="JBBPBK010000016">
    <property type="protein sequence ID" value="KAK9267720.1"/>
    <property type="molecule type" value="Genomic_DNA"/>
</dbReference>
<gene>
    <name evidence="4" type="ORF">L1049_010153</name>
</gene>
<evidence type="ECO:0000259" key="2">
    <source>
        <dbReference type="Pfam" id="PF23559"/>
    </source>
</evidence>
<keyword evidence="1" id="KW-0677">Repeat</keyword>
<organism evidence="4 5">
    <name type="scientific">Liquidambar formosana</name>
    <name type="common">Formosan gum</name>
    <dbReference type="NCBI Taxonomy" id="63359"/>
    <lineage>
        <taxon>Eukaryota</taxon>
        <taxon>Viridiplantae</taxon>
        <taxon>Streptophyta</taxon>
        <taxon>Embryophyta</taxon>
        <taxon>Tracheophyta</taxon>
        <taxon>Spermatophyta</taxon>
        <taxon>Magnoliopsida</taxon>
        <taxon>eudicotyledons</taxon>
        <taxon>Gunneridae</taxon>
        <taxon>Pentapetalae</taxon>
        <taxon>Saxifragales</taxon>
        <taxon>Altingiaceae</taxon>
        <taxon>Liquidambar</taxon>
    </lineage>
</organism>
<dbReference type="Pfam" id="PF23559">
    <property type="entry name" value="WHD_DRP"/>
    <property type="match status" value="1"/>
</dbReference>
<dbReference type="PANTHER" id="PTHR23155:SF1052">
    <property type="entry name" value="DISEASE RESISTANCE PROTEIN RPM1"/>
    <property type="match status" value="1"/>
</dbReference>
<dbReference type="Gene3D" id="3.80.10.10">
    <property type="entry name" value="Ribonuclease Inhibitor"/>
    <property type="match status" value="1"/>
</dbReference>
<evidence type="ECO:0000313" key="4">
    <source>
        <dbReference type="EMBL" id="KAK9267720.1"/>
    </source>
</evidence>
<name>A0AAP0R426_LIQFO</name>
<proteinExistence type="predicted"/>
<feature type="domain" description="Disease resistance R13L4/SHOC-2-like LRR" evidence="3">
    <location>
        <begin position="102"/>
        <end position="183"/>
    </location>
</feature>
<comment type="caution">
    <text evidence="4">The sequence shown here is derived from an EMBL/GenBank/DDBJ whole genome shotgun (WGS) entry which is preliminary data.</text>
</comment>
<protein>
    <submittedName>
        <fullName evidence="4">Uncharacterized protein</fullName>
    </submittedName>
</protein>
<reference evidence="4 5" key="1">
    <citation type="journal article" date="2024" name="Plant J.">
        <title>Genome sequences and population genomics reveal climatic adaptation and genomic divergence between two closely related sweetgum species.</title>
        <authorList>
            <person name="Xu W.Q."/>
            <person name="Ren C.Q."/>
            <person name="Zhang X.Y."/>
            <person name="Comes H.P."/>
            <person name="Liu X.H."/>
            <person name="Li Y.G."/>
            <person name="Kettle C.J."/>
            <person name="Jalonen R."/>
            <person name="Gaisberger H."/>
            <person name="Ma Y.Z."/>
            <person name="Qiu Y.X."/>
        </authorList>
    </citation>
    <scope>NUCLEOTIDE SEQUENCE [LARGE SCALE GENOMIC DNA]</scope>
    <source>
        <strain evidence="4">Hangzhou</strain>
    </source>
</reference>
<feature type="domain" description="Disease resistance protein winged helix" evidence="2">
    <location>
        <begin position="1"/>
        <end position="56"/>
    </location>
</feature>
<dbReference type="InterPro" id="IPR044974">
    <property type="entry name" value="Disease_R_plants"/>
</dbReference>